<comment type="caution">
    <text evidence="1">The sequence shown here is derived from an EMBL/GenBank/DDBJ whole genome shotgun (WGS) entry which is preliminary data.</text>
</comment>
<gene>
    <name evidence="1" type="ORF">Q4521_02530</name>
</gene>
<organism evidence="1 2">
    <name type="scientific">Saccharophagus degradans</name>
    <dbReference type="NCBI Taxonomy" id="86304"/>
    <lineage>
        <taxon>Bacteria</taxon>
        <taxon>Pseudomonadati</taxon>
        <taxon>Pseudomonadota</taxon>
        <taxon>Gammaproteobacteria</taxon>
        <taxon>Cellvibrionales</taxon>
        <taxon>Cellvibrionaceae</taxon>
        <taxon>Saccharophagus</taxon>
    </lineage>
</organism>
<protein>
    <recommendedName>
        <fullName evidence="3">Lipoprotein</fullName>
    </recommendedName>
</protein>
<sequence length="262" mass="29039">MNNILKAVSVTLFGVYLLACDNSEVSDRDDLPEEDFIDDQADLVYHDPYMEFCLQGARLDVDPNTLTNDDCIFRTEGRNRADLTDPKANAFFANVSDFDALEQAGIDSFGINIKLGPQAPKIEAGVYSVVPYSVLSTEEKPLPNVLARLHVVDGDSVFTAVMKPDIEKLKLSGFVTPADYPAYEIVSATLTVTHVEDIPLDEDEKESQELQAKMGMLTGQQYVKGTFTFSIKKLGPNGSDFGPETFTFGSRNDWAYFPELHK</sequence>
<evidence type="ECO:0000313" key="1">
    <source>
        <dbReference type="EMBL" id="MDO6421339.1"/>
    </source>
</evidence>
<accession>A0AAW7X4N1</accession>
<reference evidence="1" key="1">
    <citation type="submission" date="2023-07" db="EMBL/GenBank/DDBJ databases">
        <title>Genome content predicts the carbon catabolic preferences of heterotrophic bacteria.</title>
        <authorList>
            <person name="Gralka M."/>
        </authorList>
    </citation>
    <scope>NUCLEOTIDE SEQUENCE</scope>
    <source>
        <strain evidence="1">I3M17_2</strain>
    </source>
</reference>
<dbReference type="Proteomes" id="UP001169760">
    <property type="component" value="Unassembled WGS sequence"/>
</dbReference>
<proteinExistence type="predicted"/>
<dbReference type="AlphaFoldDB" id="A0AAW7X4N1"/>
<dbReference type="EMBL" id="JAUOPB010000001">
    <property type="protein sequence ID" value="MDO6421339.1"/>
    <property type="molecule type" value="Genomic_DNA"/>
</dbReference>
<evidence type="ECO:0008006" key="3">
    <source>
        <dbReference type="Google" id="ProtNLM"/>
    </source>
</evidence>
<evidence type="ECO:0000313" key="2">
    <source>
        <dbReference type="Proteomes" id="UP001169760"/>
    </source>
</evidence>
<dbReference type="RefSeq" id="WP_303490710.1">
    <property type="nucleotide sequence ID" value="NZ_JAUOPB010000001.1"/>
</dbReference>
<name>A0AAW7X4N1_9GAMM</name>